<keyword evidence="1" id="KW-1133">Transmembrane helix</keyword>
<dbReference type="EMBL" id="KR029584">
    <property type="protein sequence ID" value="AKH46494.1"/>
    <property type="molecule type" value="Genomic_DNA"/>
</dbReference>
<organism evidence="2">
    <name type="scientific">uncultured marine virus</name>
    <dbReference type="NCBI Taxonomy" id="186617"/>
    <lineage>
        <taxon>Viruses</taxon>
        <taxon>environmental samples</taxon>
    </lineage>
</organism>
<reference evidence="2" key="2">
    <citation type="submission" date="2015-03" db="EMBL/GenBank/DDBJ databases">
        <authorList>
            <person name="Chow C.-E.T."/>
            <person name="Winget D.M."/>
            <person name="White R.A.III."/>
            <person name="Hallam S.J."/>
            <person name="Suttle C.A."/>
        </authorList>
    </citation>
    <scope>NUCLEOTIDE SEQUENCE</scope>
    <source>
        <strain evidence="2">Anoxic3_9</strain>
    </source>
</reference>
<evidence type="ECO:0000256" key="1">
    <source>
        <dbReference type="SAM" id="Phobius"/>
    </source>
</evidence>
<sequence>MTPYKKQTWKLRGQMAWHLVSAILFISAGYYVLIGDYPHANFCLILNLFPMPTFLKR</sequence>
<evidence type="ECO:0000313" key="2">
    <source>
        <dbReference type="EMBL" id="AKH46494.1"/>
    </source>
</evidence>
<name>A0A0F7L1P1_9VIRU</name>
<feature type="transmembrane region" description="Helical" evidence="1">
    <location>
        <begin position="15"/>
        <end position="33"/>
    </location>
</feature>
<proteinExistence type="predicted"/>
<protein>
    <submittedName>
        <fullName evidence="2">Uncharacterized protein</fullName>
    </submittedName>
</protein>
<keyword evidence="1" id="KW-0472">Membrane</keyword>
<keyword evidence="1" id="KW-0812">Transmembrane</keyword>
<accession>A0A0F7L1P1</accession>
<reference evidence="2" key="1">
    <citation type="journal article" date="2015" name="Front. Microbiol.">
        <title>Combining genomic sequencing methods to explore viral diversity and reveal potential virus-host interactions.</title>
        <authorList>
            <person name="Chow C.E."/>
            <person name="Winget D.M."/>
            <person name="White R.A.III."/>
            <person name="Hallam S.J."/>
            <person name="Suttle C.A."/>
        </authorList>
    </citation>
    <scope>NUCLEOTIDE SEQUENCE</scope>
    <source>
        <strain evidence="2">Anoxic3_9</strain>
    </source>
</reference>